<evidence type="ECO:0000256" key="1">
    <source>
        <dbReference type="SAM" id="MobiDB-lite"/>
    </source>
</evidence>
<dbReference type="AlphaFoldDB" id="A0AAX4P0V1"/>
<reference evidence="3 4" key="1">
    <citation type="submission" date="2024-03" db="EMBL/GenBank/DDBJ databases">
        <title>Complete genome sequence of the green alga Chloropicon roscoffensis RCC1871.</title>
        <authorList>
            <person name="Lemieux C."/>
            <person name="Pombert J.-F."/>
            <person name="Otis C."/>
            <person name="Turmel M."/>
        </authorList>
    </citation>
    <scope>NUCLEOTIDE SEQUENCE [LARGE SCALE GENOMIC DNA]</scope>
    <source>
        <strain evidence="3 4">RCC1871</strain>
    </source>
</reference>
<proteinExistence type="predicted"/>
<dbReference type="Proteomes" id="UP001472866">
    <property type="component" value="Chromosome 02"/>
</dbReference>
<keyword evidence="2" id="KW-0472">Membrane</keyword>
<sequence>MQLEKSAENLAAVDGEPGGASPGGVQGDPSSLKRLLAVPGIVAIFVLLNFTVRAILATLETLSTYIISYLYRSHTHILPQQPRFRAFIPRKESGDI</sequence>
<accession>A0AAX4P0V1</accession>
<gene>
    <name evidence="3" type="ORF">HKI87_02g10740</name>
</gene>
<feature type="compositionally biased region" description="Gly residues" evidence="1">
    <location>
        <begin position="16"/>
        <end position="26"/>
    </location>
</feature>
<evidence type="ECO:0000256" key="2">
    <source>
        <dbReference type="SAM" id="Phobius"/>
    </source>
</evidence>
<dbReference type="EMBL" id="CP151502">
    <property type="protein sequence ID" value="WZN59548.1"/>
    <property type="molecule type" value="Genomic_DNA"/>
</dbReference>
<evidence type="ECO:0000313" key="3">
    <source>
        <dbReference type="EMBL" id="WZN59548.1"/>
    </source>
</evidence>
<keyword evidence="4" id="KW-1185">Reference proteome</keyword>
<protein>
    <submittedName>
        <fullName evidence="3">MFS general substrate transporter</fullName>
    </submittedName>
</protein>
<name>A0AAX4P0V1_9CHLO</name>
<evidence type="ECO:0000313" key="4">
    <source>
        <dbReference type="Proteomes" id="UP001472866"/>
    </source>
</evidence>
<feature type="region of interest" description="Disordered" evidence="1">
    <location>
        <begin position="1"/>
        <end position="28"/>
    </location>
</feature>
<keyword evidence="2" id="KW-0812">Transmembrane</keyword>
<organism evidence="3 4">
    <name type="scientific">Chloropicon roscoffensis</name>
    <dbReference type="NCBI Taxonomy" id="1461544"/>
    <lineage>
        <taxon>Eukaryota</taxon>
        <taxon>Viridiplantae</taxon>
        <taxon>Chlorophyta</taxon>
        <taxon>Chloropicophyceae</taxon>
        <taxon>Chloropicales</taxon>
        <taxon>Chloropicaceae</taxon>
        <taxon>Chloropicon</taxon>
    </lineage>
</organism>
<keyword evidence="2" id="KW-1133">Transmembrane helix</keyword>
<feature type="transmembrane region" description="Helical" evidence="2">
    <location>
        <begin position="36"/>
        <end position="56"/>
    </location>
</feature>